<dbReference type="KEGG" id="cpoy:GP475_00020"/>
<dbReference type="Proteomes" id="UP000516320">
    <property type="component" value="Chromosome"/>
</dbReference>
<dbReference type="PANTHER" id="PTHR36456">
    <property type="entry name" value="UPF0232 PROTEIN SCO3875"/>
    <property type="match status" value="1"/>
</dbReference>
<evidence type="ECO:0000313" key="2">
    <source>
        <dbReference type="EMBL" id="QNQ91334.1"/>
    </source>
</evidence>
<dbReference type="InterPro" id="IPR007922">
    <property type="entry name" value="DciA-like"/>
</dbReference>
<keyword evidence="3" id="KW-1185">Reference proteome</keyword>
<dbReference type="PANTHER" id="PTHR36456:SF1">
    <property type="entry name" value="UPF0232 PROTEIN SCO3875"/>
    <property type="match status" value="1"/>
</dbReference>
<protein>
    <submittedName>
        <fullName evidence="2">DUF721 domain-containing protein</fullName>
    </submittedName>
</protein>
<evidence type="ECO:0000256" key="1">
    <source>
        <dbReference type="SAM" id="MobiDB-lite"/>
    </source>
</evidence>
<proteinExistence type="predicted"/>
<sequence>MEQVKRRGGKNMPRQGEGSRRIVKERRDDRRASISGIEKMGLSSRVRNYQKTGRDGRPLPKKRQLPTIGNVLDSLIHSEGWAPKLARGWVMEHWPDLVGPKIAEHTTVEMFKETTLIISCDSTAWASNLRLMQKKILQNIAEKVGPDIVTTLHFYGPNAPSWRKGRLHVKGRGPRDTYG</sequence>
<feature type="region of interest" description="Disordered" evidence="1">
    <location>
        <begin position="1"/>
        <end position="64"/>
    </location>
</feature>
<name>A0A7H0SS09_9CORY</name>
<evidence type="ECO:0000313" key="3">
    <source>
        <dbReference type="Proteomes" id="UP000516320"/>
    </source>
</evidence>
<reference evidence="2 3" key="1">
    <citation type="submission" date="2019-12" db="EMBL/GenBank/DDBJ databases">
        <title>Corynebacterium sp. nov., isolated from feces of the Anser Albifrons in China.</title>
        <authorList>
            <person name="Liu Q."/>
        </authorList>
    </citation>
    <scope>NUCLEOTIDE SEQUENCE [LARGE SCALE GENOMIC DNA]</scope>
    <source>
        <strain evidence="2 3">4H37-19</strain>
    </source>
</reference>
<organism evidence="2 3">
    <name type="scientific">Corynebacterium poyangense</name>
    <dbReference type="NCBI Taxonomy" id="2684405"/>
    <lineage>
        <taxon>Bacteria</taxon>
        <taxon>Bacillati</taxon>
        <taxon>Actinomycetota</taxon>
        <taxon>Actinomycetes</taxon>
        <taxon>Mycobacteriales</taxon>
        <taxon>Corynebacteriaceae</taxon>
        <taxon>Corynebacterium</taxon>
    </lineage>
</organism>
<feature type="compositionally biased region" description="Basic and acidic residues" evidence="1">
    <location>
        <begin position="17"/>
        <end position="32"/>
    </location>
</feature>
<accession>A0A7H0SS09</accession>
<dbReference type="Pfam" id="PF05258">
    <property type="entry name" value="DciA"/>
    <property type="match status" value="1"/>
</dbReference>
<dbReference type="AlphaFoldDB" id="A0A7H0SS09"/>
<gene>
    <name evidence="2" type="ORF">GP475_00020</name>
</gene>
<dbReference type="EMBL" id="CP046884">
    <property type="protein sequence ID" value="QNQ91334.1"/>
    <property type="molecule type" value="Genomic_DNA"/>
</dbReference>